<comment type="caution">
    <text evidence="7">The sequence shown here is derived from an EMBL/GenBank/DDBJ whole genome shotgun (WGS) entry which is preliminary data.</text>
</comment>
<keyword evidence="3" id="KW-0274">FAD</keyword>
<dbReference type="InterPro" id="IPR050315">
    <property type="entry name" value="FAD-oxidoreductase_2"/>
</dbReference>
<evidence type="ECO:0000256" key="3">
    <source>
        <dbReference type="ARBA" id="ARBA00022827"/>
    </source>
</evidence>
<dbReference type="PRINTS" id="PR00411">
    <property type="entry name" value="PNDRDTASEI"/>
</dbReference>
<comment type="cofactor">
    <cofactor evidence="1">
        <name>FAD</name>
        <dbReference type="ChEBI" id="CHEBI:57692"/>
    </cofactor>
</comment>
<proteinExistence type="predicted"/>
<dbReference type="PANTHER" id="PTHR43400">
    <property type="entry name" value="FUMARATE REDUCTASE"/>
    <property type="match status" value="1"/>
</dbReference>
<dbReference type="InterPro" id="IPR036188">
    <property type="entry name" value="FAD/NAD-bd_sf"/>
</dbReference>
<keyword evidence="2" id="KW-0285">Flavoprotein</keyword>
<dbReference type="GeneID" id="78362807"/>
<evidence type="ECO:0000256" key="2">
    <source>
        <dbReference type="ARBA" id="ARBA00022630"/>
    </source>
</evidence>
<dbReference type="GO" id="GO:0016491">
    <property type="term" value="F:oxidoreductase activity"/>
    <property type="evidence" value="ECO:0007669"/>
    <property type="project" value="UniProtKB-KW"/>
</dbReference>
<dbReference type="InterPro" id="IPR027477">
    <property type="entry name" value="Succ_DH/fumarate_Rdtase_cat_sf"/>
</dbReference>
<dbReference type="AlphaFoldDB" id="A0A227KIM4"/>
<dbReference type="PANTHER" id="PTHR43400:SF7">
    <property type="entry name" value="FAD-DEPENDENT OXIDOREDUCTASE 2 FAD BINDING DOMAIN-CONTAINING PROTEIN"/>
    <property type="match status" value="1"/>
</dbReference>
<dbReference type="SUPFAM" id="SSF56425">
    <property type="entry name" value="Succinate dehydrogenase/fumarate reductase flavoprotein, catalytic domain"/>
    <property type="match status" value="1"/>
</dbReference>
<feature type="signal peptide" evidence="5">
    <location>
        <begin position="1"/>
        <end position="30"/>
    </location>
</feature>
<keyword evidence="5" id="KW-0732">Signal</keyword>
<accession>A0A227KIM4</accession>
<protein>
    <submittedName>
        <fullName evidence="7">FAD-binding dehydrogenase</fullName>
    </submittedName>
</protein>
<evidence type="ECO:0000256" key="4">
    <source>
        <dbReference type="ARBA" id="ARBA00023002"/>
    </source>
</evidence>
<dbReference type="Gene3D" id="3.90.700.10">
    <property type="entry name" value="Succinate dehydrogenase/fumarate reductase flavoprotein, catalytic domain"/>
    <property type="match status" value="1"/>
</dbReference>
<dbReference type="Pfam" id="PF00890">
    <property type="entry name" value="FAD_binding_2"/>
    <property type="match status" value="1"/>
</dbReference>
<evidence type="ECO:0000256" key="1">
    <source>
        <dbReference type="ARBA" id="ARBA00001974"/>
    </source>
</evidence>
<feature type="domain" description="FAD-dependent oxidoreductase 2 FAD-binding" evidence="6">
    <location>
        <begin position="42"/>
        <end position="467"/>
    </location>
</feature>
<gene>
    <name evidence="7" type="ORF">ADH67_08305</name>
</gene>
<organism evidence="7 8">
    <name type="scientific">Turicimonas muris</name>
    <dbReference type="NCBI Taxonomy" id="1796652"/>
    <lineage>
        <taxon>Bacteria</taxon>
        <taxon>Pseudomonadati</taxon>
        <taxon>Pseudomonadota</taxon>
        <taxon>Betaproteobacteria</taxon>
        <taxon>Burkholderiales</taxon>
        <taxon>Sutterellaceae</taxon>
        <taxon>Turicimonas</taxon>
    </lineage>
</organism>
<evidence type="ECO:0000313" key="7">
    <source>
        <dbReference type="EMBL" id="OXE47768.1"/>
    </source>
</evidence>
<feature type="chain" id="PRO_5011221425" evidence="5">
    <location>
        <begin position="31"/>
        <end position="494"/>
    </location>
</feature>
<keyword evidence="4" id="KW-0560">Oxidoreductase</keyword>
<dbReference type="PROSITE" id="PS51318">
    <property type="entry name" value="TAT"/>
    <property type="match status" value="1"/>
</dbReference>
<evidence type="ECO:0000259" key="6">
    <source>
        <dbReference type="Pfam" id="PF00890"/>
    </source>
</evidence>
<dbReference type="Proteomes" id="UP000214610">
    <property type="component" value="Unassembled WGS sequence"/>
</dbReference>
<dbReference type="RefSeq" id="WP_066595320.1">
    <property type="nucleotide sequence ID" value="NZ_CAJTBZ010000007.1"/>
</dbReference>
<keyword evidence="8" id="KW-1185">Reference proteome</keyword>
<dbReference type="SUPFAM" id="SSF51905">
    <property type="entry name" value="FAD/NAD(P)-binding domain"/>
    <property type="match status" value="1"/>
</dbReference>
<reference evidence="8" key="1">
    <citation type="submission" date="2017-05" db="EMBL/GenBank/DDBJ databases">
        <title>Improved OligoMM genomes.</title>
        <authorList>
            <person name="Garzetti D."/>
        </authorList>
    </citation>
    <scope>NUCLEOTIDE SEQUENCE [LARGE SCALE GENOMIC DNA]</scope>
    <source>
        <strain evidence="8">YL45</strain>
    </source>
</reference>
<dbReference type="Gene3D" id="3.50.50.60">
    <property type="entry name" value="FAD/NAD(P)-binding domain"/>
    <property type="match status" value="1"/>
</dbReference>
<evidence type="ECO:0000256" key="5">
    <source>
        <dbReference type="SAM" id="SignalP"/>
    </source>
</evidence>
<name>A0A227KIM4_9BURK</name>
<dbReference type="InterPro" id="IPR006311">
    <property type="entry name" value="TAT_signal"/>
</dbReference>
<dbReference type="InterPro" id="IPR003953">
    <property type="entry name" value="FAD-dep_OxRdtase_2_FAD-bd"/>
</dbReference>
<evidence type="ECO:0000313" key="8">
    <source>
        <dbReference type="Proteomes" id="UP000214610"/>
    </source>
</evidence>
<dbReference type="EMBL" id="NHMP01000004">
    <property type="protein sequence ID" value="OXE47768.1"/>
    <property type="molecule type" value="Genomic_DNA"/>
</dbReference>
<sequence length="494" mass="53059">MNTSRRSLLKGGIIASMATGFAAMPAIASAAEETKFPQHTYDLVIAGLGIGGIVTAIRAAENGLKPVVLEKMGSAAGNTVYSAGFMLGVNTKMQQEKGLKTGDTTEKFYEDMMKVSQGRGDPALTRLVAENADDTLNWLHDYVGVKYGVGAKLVWPMLQRAHLTIGEEKPGGKQLMSYLLKKAKELNIPIIYNAKAVELLDNPKNGTVTGVKVKTAKGFEEYIGKLGVVMATGGYSANKMMLTMMAGVPAANMPVRGSNTVTGESILLTAPYFPRVVNVDQYHCGPIHGPTGANPLNIVNTGIAVSKETKRYTNEGHTYVEMSRDTAAKTKDNWGYMIVDEDTHNLPMLKNDWFSYASKKAPVYKADTIEGLAKEAGLNPEELKKIVDEYNTALKEGKLDQLTPPNTHKNPRPILKAPFYAVPFQGGMTATFGGPLINTKGQVLDTEGKPIKGLYAVGNAAGGLFYDNYVGGAQLTSASVIGRAIADHMKALMQ</sequence>